<dbReference type="EC" id="6.3.2.9" evidence="5 17"/>
<dbReference type="InterPro" id="IPR004101">
    <property type="entry name" value="Mur_ligase_C"/>
</dbReference>
<dbReference type="GO" id="GO:0008764">
    <property type="term" value="F:UDP-N-acetylmuramoylalanine-D-glutamate ligase activity"/>
    <property type="evidence" value="ECO:0007669"/>
    <property type="project" value="UniProtKB-UniRule"/>
</dbReference>
<evidence type="ECO:0000256" key="3">
    <source>
        <dbReference type="ARBA" id="ARBA00004752"/>
    </source>
</evidence>
<dbReference type="SUPFAM" id="SSF51984">
    <property type="entry name" value="MurCD N-terminal domain"/>
    <property type="match status" value="1"/>
</dbReference>
<evidence type="ECO:0000313" key="22">
    <source>
        <dbReference type="Proteomes" id="UP000198828"/>
    </source>
</evidence>
<feature type="binding site" evidence="17">
    <location>
        <begin position="115"/>
        <end position="121"/>
    </location>
    <ligand>
        <name>ATP</name>
        <dbReference type="ChEBI" id="CHEBI:30616"/>
    </ligand>
</feature>
<dbReference type="SUPFAM" id="SSF53244">
    <property type="entry name" value="MurD-like peptide ligases, peptide-binding domain"/>
    <property type="match status" value="1"/>
</dbReference>
<dbReference type="GO" id="GO:0005737">
    <property type="term" value="C:cytoplasm"/>
    <property type="evidence" value="ECO:0007669"/>
    <property type="project" value="UniProtKB-SubCell"/>
</dbReference>
<dbReference type="Gene3D" id="3.40.50.720">
    <property type="entry name" value="NAD(P)-binding Rossmann-like Domain"/>
    <property type="match status" value="1"/>
</dbReference>
<dbReference type="GO" id="GO:0008360">
    <property type="term" value="P:regulation of cell shape"/>
    <property type="evidence" value="ECO:0007669"/>
    <property type="project" value="UniProtKB-KW"/>
</dbReference>
<dbReference type="AlphaFoldDB" id="A0A1H2SSA1"/>
<comment type="subcellular location">
    <subcellularLocation>
        <location evidence="2 17 18">Cytoplasm</location>
    </subcellularLocation>
</comment>
<feature type="domain" description="Mur ligase central" evidence="20">
    <location>
        <begin position="113"/>
        <end position="290"/>
    </location>
</feature>
<evidence type="ECO:0000256" key="9">
    <source>
        <dbReference type="ARBA" id="ARBA00022741"/>
    </source>
</evidence>
<dbReference type="InterPro" id="IPR036565">
    <property type="entry name" value="Mur-like_cat_sf"/>
</dbReference>
<dbReference type="SUPFAM" id="SSF53623">
    <property type="entry name" value="MurD-like peptide ligases, catalytic domain"/>
    <property type="match status" value="1"/>
</dbReference>
<dbReference type="HAMAP" id="MF_00639">
    <property type="entry name" value="MurD"/>
    <property type="match status" value="1"/>
</dbReference>
<name>A0A1H2SSA1_9FIRM</name>
<keyword evidence="22" id="KW-1185">Reference proteome</keyword>
<keyword evidence="10 17" id="KW-0067">ATP-binding</keyword>
<dbReference type="GO" id="GO:0005524">
    <property type="term" value="F:ATP binding"/>
    <property type="evidence" value="ECO:0007669"/>
    <property type="project" value="UniProtKB-UniRule"/>
</dbReference>
<evidence type="ECO:0000256" key="17">
    <source>
        <dbReference type="HAMAP-Rule" id="MF_00639"/>
    </source>
</evidence>
<evidence type="ECO:0000256" key="16">
    <source>
        <dbReference type="ARBA" id="ARBA00047632"/>
    </source>
</evidence>
<evidence type="ECO:0000256" key="4">
    <source>
        <dbReference type="ARBA" id="ARBA00010416"/>
    </source>
</evidence>
<feature type="domain" description="Mur ligase C-terminal" evidence="19">
    <location>
        <begin position="313"/>
        <end position="427"/>
    </location>
</feature>
<evidence type="ECO:0000256" key="11">
    <source>
        <dbReference type="ARBA" id="ARBA00022960"/>
    </source>
</evidence>
<reference evidence="21 22" key="1">
    <citation type="submission" date="2016-10" db="EMBL/GenBank/DDBJ databases">
        <authorList>
            <person name="de Groot N.N."/>
        </authorList>
    </citation>
    <scope>NUCLEOTIDE SEQUENCE [LARGE SCALE GENOMIC DNA]</scope>
    <source>
        <strain evidence="21 22">DSM 23310</strain>
    </source>
</reference>
<evidence type="ECO:0000256" key="5">
    <source>
        <dbReference type="ARBA" id="ARBA00012212"/>
    </source>
</evidence>
<dbReference type="OrthoDB" id="9809796at2"/>
<evidence type="ECO:0000256" key="8">
    <source>
        <dbReference type="ARBA" id="ARBA00022598"/>
    </source>
</evidence>
<dbReference type="PANTHER" id="PTHR43692:SF1">
    <property type="entry name" value="UDP-N-ACETYLMURAMOYLALANINE--D-GLUTAMATE LIGASE"/>
    <property type="match status" value="1"/>
</dbReference>
<dbReference type="InterPro" id="IPR005762">
    <property type="entry name" value="MurD"/>
</dbReference>
<dbReference type="Gene3D" id="3.40.1190.10">
    <property type="entry name" value="Mur-like, catalytic domain"/>
    <property type="match status" value="1"/>
</dbReference>
<keyword evidence="12 17" id="KW-0573">Peptidoglycan synthesis</keyword>
<dbReference type="GO" id="GO:0051301">
    <property type="term" value="P:cell division"/>
    <property type="evidence" value="ECO:0007669"/>
    <property type="project" value="UniProtKB-KW"/>
</dbReference>
<dbReference type="GO" id="GO:0071555">
    <property type="term" value="P:cell wall organization"/>
    <property type="evidence" value="ECO:0007669"/>
    <property type="project" value="UniProtKB-KW"/>
</dbReference>
<evidence type="ECO:0000256" key="10">
    <source>
        <dbReference type="ARBA" id="ARBA00022840"/>
    </source>
</evidence>
<dbReference type="Gene3D" id="3.90.190.20">
    <property type="entry name" value="Mur ligase, C-terminal domain"/>
    <property type="match status" value="1"/>
</dbReference>
<evidence type="ECO:0000256" key="14">
    <source>
        <dbReference type="ARBA" id="ARBA00030398"/>
    </source>
</evidence>
<sequence>MEFKDKNILILGLGISGISTAKALYKLGARITVSDLRKEDELKENISQIEGLNIDLLLGTNDVPLDDIDLIVKSPGIPLNIDILKKAYKKNIQVVTDLELAYKINPNANLIVITGTNGKTTTTTLVGEFFKKAGYTTHVVGNIGVGLLWNLVNSNEEDIFVIEASSFQLENTMDFKPKVSLILNITPDHLNWHNTLENYIKAKKKVFINQGKNEFTILNYDDQLLRKMEGEVKSNLIWFSVDNILTKGVYTQDDYIVINDGVKTHKVIKSEDVKILGKHNLENALGAVAIGWIMGLDVDIMKEVLSEFPGVEHRIEYVTTIKGVNFYNDSKGTNPDASTKAIEAIKPPIILIAGGQDKGSDFEDFILAFNDKVKTLILLGETKEKIKNTALKLGFNNIYIVNNMEEAVNKSFEVSESGDNVLLSPACASWDMYSSFEMRGEDFKRAVYRLKEE</sequence>
<proteinExistence type="inferred from homology"/>
<keyword evidence="13 17" id="KW-0961">Cell wall biogenesis/degradation</keyword>
<dbReference type="Pfam" id="PF21799">
    <property type="entry name" value="MurD-like_N"/>
    <property type="match status" value="1"/>
</dbReference>
<evidence type="ECO:0000256" key="1">
    <source>
        <dbReference type="ARBA" id="ARBA00002734"/>
    </source>
</evidence>
<dbReference type="PANTHER" id="PTHR43692">
    <property type="entry name" value="UDP-N-ACETYLMURAMOYLALANINE--D-GLUTAMATE LIGASE"/>
    <property type="match status" value="1"/>
</dbReference>
<accession>A0A1H2SSA1</accession>
<comment type="catalytic activity">
    <reaction evidence="16 17 18">
        <text>UDP-N-acetyl-alpha-D-muramoyl-L-alanine + D-glutamate + ATP = UDP-N-acetyl-alpha-D-muramoyl-L-alanyl-D-glutamate + ADP + phosphate + H(+)</text>
        <dbReference type="Rhea" id="RHEA:16429"/>
        <dbReference type="ChEBI" id="CHEBI:15378"/>
        <dbReference type="ChEBI" id="CHEBI:29986"/>
        <dbReference type="ChEBI" id="CHEBI:30616"/>
        <dbReference type="ChEBI" id="CHEBI:43474"/>
        <dbReference type="ChEBI" id="CHEBI:83898"/>
        <dbReference type="ChEBI" id="CHEBI:83900"/>
        <dbReference type="ChEBI" id="CHEBI:456216"/>
        <dbReference type="EC" id="6.3.2.9"/>
    </reaction>
</comment>
<keyword evidence="17 18" id="KW-0131">Cell cycle</keyword>
<dbReference type="Pfam" id="PF02875">
    <property type="entry name" value="Mur_ligase_C"/>
    <property type="match status" value="1"/>
</dbReference>
<dbReference type="InterPro" id="IPR036615">
    <property type="entry name" value="Mur_ligase_C_dom_sf"/>
</dbReference>
<keyword evidence="7 17" id="KW-0963">Cytoplasm</keyword>
<evidence type="ECO:0000313" key="21">
    <source>
        <dbReference type="EMBL" id="SDW33924.1"/>
    </source>
</evidence>
<dbReference type="EMBL" id="FNNG01000002">
    <property type="protein sequence ID" value="SDW33924.1"/>
    <property type="molecule type" value="Genomic_DNA"/>
</dbReference>
<comment type="pathway">
    <text evidence="3 17 18">Cell wall biogenesis; peptidoglycan biosynthesis.</text>
</comment>
<dbReference type="NCBIfam" id="TIGR01087">
    <property type="entry name" value="murD"/>
    <property type="match status" value="1"/>
</dbReference>
<comment type="similarity">
    <text evidence="4 17">Belongs to the MurCDEF family.</text>
</comment>
<keyword evidence="9 17" id="KW-0547">Nucleotide-binding</keyword>
<dbReference type="GO" id="GO:0009252">
    <property type="term" value="P:peptidoglycan biosynthetic process"/>
    <property type="evidence" value="ECO:0007669"/>
    <property type="project" value="UniProtKB-UniRule"/>
</dbReference>
<evidence type="ECO:0000259" key="20">
    <source>
        <dbReference type="Pfam" id="PF08245"/>
    </source>
</evidence>
<evidence type="ECO:0000256" key="18">
    <source>
        <dbReference type="RuleBase" id="RU003664"/>
    </source>
</evidence>
<dbReference type="RefSeq" id="WP_093750577.1">
    <property type="nucleotide sequence ID" value="NZ_BSYN01000002.1"/>
</dbReference>
<protein>
    <recommendedName>
        <fullName evidence="6 17">UDP-N-acetylmuramoylalanine--D-glutamate ligase</fullName>
        <ecNumber evidence="5 17">6.3.2.9</ecNumber>
    </recommendedName>
    <alternativeName>
        <fullName evidence="15 17">D-glutamic acid-adding enzyme</fullName>
    </alternativeName>
    <alternativeName>
        <fullName evidence="14 17">UDP-N-acetylmuramoyl-L-alanyl-D-glutamate synthetase</fullName>
    </alternativeName>
</protein>
<dbReference type="Pfam" id="PF08245">
    <property type="entry name" value="Mur_ligase_M"/>
    <property type="match status" value="1"/>
</dbReference>
<evidence type="ECO:0000259" key="19">
    <source>
        <dbReference type="Pfam" id="PF02875"/>
    </source>
</evidence>
<evidence type="ECO:0000256" key="13">
    <source>
        <dbReference type="ARBA" id="ARBA00023316"/>
    </source>
</evidence>
<evidence type="ECO:0000256" key="15">
    <source>
        <dbReference type="ARBA" id="ARBA00032324"/>
    </source>
</evidence>
<evidence type="ECO:0000256" key="12">
    <source>
        <dbReference type="ARBA" id="ARBA00022984"/>
    </source>
</evidence>
<dbReference type="Proteomes" id="UP000198828">
    <property type="component" value="Unassembled WGS sequence"/>
</dbReference>
<dbReference type="InterPro" id="IPR013221">
    <property type="entry name" value="Mur_ligase_cen"/>
</dbReference>
<evidence type="ECO:0000256" key="7">
    <source>
        <dbReference type="ARBA" id="ARBA00022490"/>
    </source>
</evidence>
<organism evidence="21 22">
    <name type="scientific">Tepidimicrobium xylanilyticum</name>
    <dbReference type="NCBI Taxonomy" id="1123352"/>
    <lineage>
        <taxon>Bacteria</taxon>
        <taxon>Bacillati</taxon>
        <taxon>Bacillota</taxon>
        <taxon>Tissierellia</taxon>
        <taxon>Tissierellales</taxon>
        <taxon>Tepidimicrobiaceae</taxon>
        <taxon>Tepidimicrobium</taxon>
    </lineage>
</organism>
<comment type="function">
    <text evidence="1 17 18">Cell wall formation. Catalyzes the addition of glutamate to the nucleotide precursor UDP-N-acetylmuramoyl-L-alanine (UMA).</text>
</comment>
<dbReference type="UniPathway" id="UPA00219"/>
<evidence type="ECO:0000256" key="6">
    <source>
        <dbReference type="ARBA" id="ARBA00015655"/>
    </source>
</evidence>
<keyword evidence="8 17" id="KW-0436">Ligase</keyword>
<gene>
    <name evidence="17" type="primary">murD</name>
    <name evidence="21" type="ORF">SAMN05660923_00515</name>
</gene>
<keyword evidence="11 17" id="KW-0133">Cell shape</keyword>
<keyword evidence="17 18" id="KW-0132">Cell division</keyword>
<evidence type="ECO:0000256" key="2">
    <source>
        <dbReference type="ARBA" id="ARBA00004496"/>
    </source>
</evidence>